<name>D6WIT3_TRICA</name>
<evidence type="ECO:0000256" key="18">
    <source>
        <dbReference type="ARBA" id="ARBA00023242"/>
    </source>
</evidence>
<keyword evidence="17" id="KW-0143">Chaperone</keyword>
<dbReference type="GO" id="GO:0006915">
    <property type="term" value="P:apoptotic process"/>
    <property type="evidence" value="ECO:0007669"/>
    <property type="project" value="UniProtKB-KW"/>
</dbReference>
<feature type="region of interest" description="Disordered" evidence="23">
    <location>
        <begin position="543"/>
        <end position="604"/>
    </location>
</feature>
<feature type="compositionally biased region" description="Polar residues" evidence="23">
    <location>
        <begin position="636"/>
        <end position="645"/>
    </location>
</feature>
<keyword evidence="8" id="KW-0964">Secreted</keyword>
<keyword evidence="12" id="KW-0221">Differentiation</keyword>
<evidence type="ECO:0000256" key="23">
    <source>
        <dbReference type="SAM" id="MobiDB-lite"/>
    </source>
</evidence>
<keyword evidence="15" id="KW-0744">Spermatogenesis</keyword>
<gene>
    <name evidence="25" type="primary">AUGUSTUS-3.0.2_04014</name>
    <name evidence="25" type="ORF">TcasGA2_TC004014</name>
</gene>
<keyword evidence="14" id="KW-0391">Immunity</keyword>
<feature type="compositionally biased region" description="Low complexity" evidence="23">
    <location>
        <begin position="704"/>
        <end position="722"/>
    </location>
</feature>
<dbReference type="PANTHER" id="PTHR15204:SF0">
    <property type="entry name" value="LARGE PROLINE-RICH PROTEIN BAG6"/>
    <property type="match status" value="1"/>
</dbReference>
<dbReference type="STRING" id="7070.D6WIT3"/>
<comment type="function">
    <text evidence="1">Released extracellularly via exosomes, it is a ligand of the natural killer/NK cells receptor NCR3 and stimulates NK cells cytotoxicity. It may thereby trigger NK cells cytotoxicity against neighboring tumor cells and immature myeloid dendritic cells (DC).</text>
</comment>
<dbReference type="Proteomes" id="UP000007266">
    <property type="component" value="Linkage group 3"/>
</dbReference>
<evidence type="ECO:0000256" key="13">
    <source>
        <dbReference type="ARBA" id="ARBA00022853"/>
    </source>
</evidence>
<feature type="compositionally biased region" description="Low complexity" evidence="23">
    <location>
        <begin position="543"/>
        <end position="581"/>
    </location>
</feature>
<feature type="domain" description="Ubiquitin-like" evidence="24">
    <location>
        <begin position="2"/>
        <end position="63"/>
    </location>
</feature>
<evidence type="ECO:0000256" key="12">
    <source>
        <dbReference type="ARBA" id="ARBA00022782"/>
    </source>
</evidence>
<organism evidence="25 26">
    <name type="scientific">Tribolium castaneum</name>
    <name type="common">Red flour beetle</name>
    <dbReference type="NCBI Taxonomy" id="7070"/>
    <lineage>
        <taxon>Eukaryota</taxon>
        <taxon>Metazoa</taxon>
        <taxon>Ecdysozoa</taxon>
        <taxon>Arthropoda</taxon>
        <taxon>Hexapoda</taxon>
        <taxon>Insecta</taxon>
        <taxon>Pterygota</taxon>
        <taxon>Neoptera</taxon>
        <taxon>Endopterygota</taxon>
        <taxon>Coleoptera</taxon>
        <taxon>Polyphaga</taxon>
        <taxon>Cucujiformia</taxon>
        <taxon>Tenebrionidae</taxon>
        <taxon>Tenebrionidae incertae sedis</taxon>
        <taxon>Tribolium</taxon>
    </lineage>
</organism>
<evidence type="ECO:0000256" key="3">
    <source>
        <dbReference type="ARBA" id="ARBA00004514"/>
    </source>
</evidence>
<evidence type="ECO:0000256" key="15">
    <source>
        <dbReference type="ARBA" id="ARBA00022871"/>
    </source>
</evidence>
<dbReference type="GO" id="GO:0002376">
    <property type="term" value="P:immune system process"/>
    <property type="evidence" value="ECO:0007669"/>
    <property type="project" value="UniProtKB-KW"/>
</dbReference>
<dbReference type="PROSITE" id="PS50053">
    <property type="entry name" value="UBIQUITIN_2"/>
    <property type="match status" value="1"/>
</dbReference>
<feature type="region of interest" description="Disordered" evidence="23">
    <location>
        <begin position="464"/>
        <end position="497"/>
    </location>
</feature>
<evidence type="ECO:0000256" key="9">
    <source>
        <dbReference type="ARBA" id="ARBA00022553"/>
    </source>
</evidence>
<feature type="compositionally biased region" description="Low complexity" evidence="23">
    <location>
        <begin position="482"/>
        <end position="494"/>
    </location>
</feature>
<dbReference type="EMBL" id="KQ971335">
    <property type="protein sequence ID" value="EFA01091.2"/>
    <property type="molecule type" value="Genomic_DNA"/>
</dbReference>
<dbReference type="GO" id="GO:0005634">
    <property type="term" value="C:nucleus"/>
    <property type="evidence" value="ECO:0007669"/>
    <property type="project" value="UniProtKB-SubCell"/>
</dbReference>
<dbReference type="CDD" id="cd01809">
    <property type="entry name" value="Ubl_BAG6"/>
    <property type="match status" value="1"/>
</dbReference>
<dbReference type="GO" id="GO:0036503">
    <property type="term" value="P:ERAD pathway"/>
    <property type="evidence" value="ECO:0000318"/>
    <property type="project" value="GO_Central"/>
</dbReference>
<evidence type="ECO:0000256" key="19">
    <source>
        <dbReference type="ARBA" id="ARBA00029739"/>
    </source>
</evidence>
<evidence type="ECO:0000256" key="20">
    <source>
        <dbReference type="ARBA" id="ARBA00030033"/>
    </source>
</evidence>
<dbReference type="GO" id="GO:0007283">
    <property type="term" value="P:spermatogenesis"/>
    <property type="evidence" value="ECO:0007669"/>
    <property type="project" value="UniProtKB-KW"/>
</dbReference>
<dbReference type="InParanoid" id="D6WIT3"/>
<keyword evidence="18" id="KW-0539">Nucleus</keyword>
<dbReference type="InterPro" id="IPR000626">
    <property type="entry name" value="Ubiquitin-like_dom"/>
</dbReference>
<dbReference type="FunFam" id="3.10.20.90:FF:000161">
    <property type="entry name" value="Uncharacterized protein, isoform C"/>
    <property type="match status" value="1"/>
</dbReference>
<feature type="compositionally biased region" description="Low complexity" evidence="23">
    <location>
        <begin position="589"/>
        <end position="599"/>
    </location>
</feature>
<dbReference type="InterPro" id="IPR029071">
    <property type="entry name" value="Ubiquitin-like_domsf"/>
</dbReference>
<evidence type="ECO:0000256" key="1">
    <source>
        <dbReference type="ARBA" id="ARBA00002067"/>
    </source>
</evidence>
<dbReference type="AlphaFoldDB" id="D6WIT3"/>
<keyword evidence="16" id="KW-0007">Acetylation</keyword>
<dbReference type="eggNOG" id="KOG4248">
    <property type="taxonomic scope" value="Eukaryota"/>
</dbReference>
<comment type="function">
    <text evidence="21">Involved in DNA damage-induced apoptosis: following DNA damage, accumulates in the nucleus and forms a complex with p300/EP300, enhancing p300/EP300-mediated p53/TP53 acetylation leading to increase p53/TP53 transcriptional activity. When nuclear, may also act as a component of some chromatin regulator complex that regulates histone 3 'Lys-4' dimethylation (H3K4me2).</text>
</comment>
<sequence>MIVLTVKTLDSQNHTFTVDDDITVEQFKTKIADTVNIPAETQRIIYCGRVLQDEAKLGDYDVNGKVVHLVQRPPPSQNPPTTRAASPQPPRRGFRGFDTENTMYLGSMAFPSNLMESQGIVPPPPTHSLAGSRLNVARRMLRRAEAVISLLENPSARPNEQATSEEQQEEEVTPIIEARVIVPPGNSDSIDEAMVLSAVQNTLFDAASGSIPMAAEVTIDGSGSSQNSSETPPAERSASSTPEEAAPTPTTSTTASEGTSGEQRNGGVSARTLAENASRTSEMAELLTTLNQLQTRFAPFLERYRHFMVEDPIIPQENVRQTQAMLTRVSEVLHFLGHAYHSLSDIIIRVRTPPPRPLLCRPILIQHSAVVQAGIPIQVEVAQFNLSERPNNTSTTTSSAATTTTTETSTNAGDGGARATLSAPQPSVNFRGFPFIPAASMRVQSFPIEVRTTARPVNVVHSTQRTQNNNNNNTVGASENRTPPTTTPPTTSSTFNMPNLNNSSVEFFMEVTPEVLQGTLNGPPPEFLQSLVQMAGQIMNRITTTAPTSDTNTTTTTSPTSNTDSAQSSQATPSQQTASGQNSQARGNTQTNPTTATHTRSTPRPHVHLAQQAMQGGFDPFLPCNSHHVTHRRRAQQATATPTVRQQQGSQATEGGEEGGEQRDRERAASQNLHSLFDEIYSTLRTAYRRRREGNNATGGGARSEGQSEGSGEEASGSTGQATGSGLGFGGGATAGTLPPSLANLLPNLQSTFANLPNMLQGPTIADILQQLPLDESSQENPGESIITDLIMLLSRNLTIVDMITLNTGNFEPLNRVTNEIQQFFTTRVLDGSNSPQAVNAGVDRFINEMQPFFQNFSRLRVNDDIDIVRSVETLFRRRLPDIITTATNLNSSNMRTLVDQCLTLAKMMCALTLTASANGQQGVEETFQQIITSYMQGIPTELQNWTMITSCANLHHFMANLGIDRSEVEPYIVRSTDVPMATPPDPTVQNESMELDEAEATVELPPLSLSDDSEPVPNIVLGSEPWHSQVPEDWVPIITRDVQRQRRQNTQPPFSDAYLSGMPTKRRKIVNSTKPQGSLPQVIAESVRRAVTVTGLSSVAPVEAVSQGAGESLDVQAAYRSLLRTTVQSALRDNEDFTPERFPNASTYFKTQ</sequence>
<keyword evidence="9" id="KW-0597">Phosphoprotein</keyword>
<evidence type="ECO:0000256" key="14">
    <source>
        <dbReference type="ARBA" id="ARBA00022859"/>
    </source>
</evidence>
<reference evidence="25 26" key="2">
    <citation type="journal article" date="2010" name="Nucleic Acids Res.">
        <title>BeetleBase in 2010: revisions to provide comprehensive genomic information for Tribolium castaneum.</title>
        <authorList>
            <person name="Kim H.S."/>
            <person name="Murphy T."/>
            <person name="Xia J."/>
            <person name="Caragea D."/>
            <person name="Park Y."/>
            <person name="Beeman R.W."/>
            <person name="Lorenzen M.D."/>
            <person name="Butcher S."/>
            <person name="Manak J.R."/>
            <person name="Brown S.J."/>
        </authorList>
    </citation>
    <scope>GENOME REANNOTATION</scope>
    <source>
        <strain evidence="25 26">Georgia GA2</strain>
    </source>
</reference>
<evidence type="ECO:0000256" key="4">
    <source>
        <dbReference type="ARBA" id="ARBA00004550"/>
    </source>
</evidence>
<evidence type="ECO:0000256" key="22">
    <source>
        <dbReference type="ARBA" id="ARBA00046936"/>
    </source>
</evidence>
<dbReference type="OMA" id="NRITVAM"/>
<dbReference type="GO" id="GO:0051787">
    <property type="term" value="F:misfolded protein binding"/>
    <property type="evidence" value="ECO:0000318"/>
    <property type="project" value="GO_Central"/>
</dbReference>
<dbReference type="HOGENOM" id="CLU_006890_0_0_1"/>
<dbReference type="GO" id="GO:0030154">
    <property type="term" value="P:cell differentiation"/>
    <property type="evidence" value="ECO:0007669"/>
    <property type="project" value="UniProtKB-KW"/>
</dbReference>
<dbReference type="SUPFAM" id="SSF54236">
    <property type="entry name" value="Ubiquitin-like"/>
    <property type="match status" value="1"/>
</dbReference>
<dbReference type="PANTHER" id="PTHR15204">
    <property type="entry name" value="LARGE PROLINE-RICH PROTEIN BAG6"/>
    <property type="match status" value="1"/>
</dbReference>
<feature type="region of interest" description="Disordered" evidence="23">
    <location>
        <begin position="152"/>
        <end position="175"/>
    </location>
</feature>
<proteinExistence type="predicted"/>
<dbReference type="Gene3D" id="3.10.20.90">
    <property type="entry name" value="Phosphatidylinositol 3-kinase Catalytic Subunit, Chain A, domain 1"/>
    <property type="match status" value="1"/>
</dbReference>
<evidence type="ECO:0000259" key="24">
    <source>
        <dbReference type="PROSITE" id="PS50053"/>
    </source>
</evidence>
<evidence type="ECO:0000256" key="5">
    <source>
        <dbReference type="ARBA" id="ARBA00021614"/>
    </source>
</evidence>
<evidence type="ECO:0000313" key="26">
    <source>
        <dbReference type="Proteomes" id="UP000007266"/>
    </source>
</evidence>
<evidence type="ECO:0000256" key="11">
    <source>
        <dbReference type="ARBA" id="ARBA00022737"/>
    </source>
</evidence>
<dbReference type="GO" id="GO:0005576">
    <property type="term" value="C:extracellular region"/>
    <property type="evidence" value="ECO:0007669"/>
    <property type="project" value="UniProtKB-SubCell"/>
</dbReference>
<evidence type="ECO:0000256" key="21">
    <source>
        <dbReference type="ARBA" id="ARBA00046003"/>
    </source>
</evidence>
<keyword evidence="7" id="KW-0963">Cytoplasm</keyword>
<feature type="region of interest" description="Disordered" evidence="23">
    <location>
        <begin position="691"/>
        <end position="733"/>
    </location>
</feature>
<dbReference type="GO" id="GO:0006325">
    <property type="term" value="P:chromatin organization"/>
    <property type="evidence" value="ECO:0007669"/>
    <property type="project" value="UniProtKB-KW"/>
</dbReference>
<dbReference type="FunCoup" id="D6WIT3">
    <property type="interactions" value="1034"/>
</dbReference>
<evidence type="ECO:0000256" key="7">
    <source>
        <dbReference type="ARBA" id="ARBA00022490"/>
    </source>
</evidence>
<evidence type="ECO:0000256" key="16">
    <source>
        <dbReference type="ARBA" id="ARBA00022990"/>
    </source>
</evidence>
<evidence type="ECO:0000256" key="8">
    <source>
        <dbReference type="ARBA" id="ARBA00022525"/>
    </source>
</evidence>
<dbReference type="InterPro" id="IPR019954">
    <property type="entry name" value="Ubiquitin_CS"/>
</dbReference>
<feature type="region of interest" description="Disordered" evidence="23">
    <location>
        <begin position="388"/>
        <end position="423"/>
    </location>
</feature>
<keyword evidence="13" id="KW-0156">Chromatin regulator</keyword>
<reference evidence="25 26" key="1">
    <citation type="journal article" date="2008" name="Nature">
        <title>The genome of the model beetle and pest Tribolium castaneum.</title>
        <authorList>
            <consortium name="Tribolium Genome Sequencing Consortium"/>
            <person name="Richards S."/>
            <person name="Gibbs R.A."/>
            <person name="Weinstock G.M."/>
            <person name="Brown S.J."/>
            <person name="Denell R."/>
            <person name="Beeman R.W."/>
            <person name="Gibbs R."/>
            <person name="Beeman R.W."/>
            <person name="Brown S.J."/>
            <person name="Bucher G."/>
            <person name="Friedrich M."/>
            <person name="Grimmelikhuijzen C.J."/>
            <person name="Klingler M."/>
            <person name="Lorenzen M."/>
            <person name="Richards S."/>
            <person name="Roth S."/>
            <person name="Schroder R."/>
            <person name="Tautz D."/>
            <person name="Zdobnov E.M."/>
            <person name="Muzny D."/>
            <person name="Gibbs R.A."/>
            <person name="Weinstock G.M."/>
            <person name="Attaway T."/>
            <person name="Bell S."/>
            <person name="Buhay C.J."/>
            <person name="Chandrabose M.N."/>
            <person name="Chavez D."/>
            <person name="Clerk-Blankenburg K.P."/>
            <person name="Cree A."/>
            <person name="Dao M."/>
            <person name="Davis C."/>
            <person name="Chacko J."/>
            <person name="Dinh H."/>
            <person name="Dugan-Rocha S."/>
            <person name="Fowler G."/>
            <person name="Garner T.T."/>
            <person name="Garnes J."/>
            <person name="Gnirke A."/>
            <person name="Hawes A."/>
            <person name="Hernandez J."/>
            <person name="Hines S."/>
            <person name="Holder M."/>
            <person name="Hume J."/>
            <person name="Jhangiani S.N."/>
            <person name="Joshi V."/>
            <person name="Khan Z.M."/>
            <person name="Jackson L."/>
            <person name="Kovar C."/>
            <person name="Kowis A."/>
            <person name="Lee S."/>
            <person name="Lewis L.R."/>
            <person name="Margolis J."/>
            <person name="Morgan M."/>
            <person name="Nazareth L.V."/>
            <person name="Nguyen N."/>
            <person name="Okwuonu G."/>
            <person name="Parker D."/>
            <person name="Richards S."/>
            <person name="Ruiz S.J."/>
            <person name="Santibanez J."/>
            <person name="Savard J."/>
            <person name="Scherer S.E."/>
            <person name="Schneider B."/>
            <person name="Sodergren E."/>
            <person name="Tautz D."/>
            <person name="Vattahil S."/>
            <person name="Villasana D."/>
            <person name="White C.S."/>
            <person name="Wright R."/>
            <person name="Park Y."/>
            <person name="Beeman R.W."/>
            <person name="Lord J."/>
            <person name="Oppert B."/>
            <person name="Lorenzen M."/>
            <person name="Brown S."/>
            <person name="Wang L."/>
            <person name="Savard J."/>
            <person name="Tautz D."/>
            <person name="Richards S."/>
            <person name="Weinstock G."/>
            <person name="Gibbs R.A."/>
            <person name="Liu Y."/>
            <person name="Worley K."/>
            <person name="Weinstock G."/>
            <person name="Elsik C.G."/>
            <person name="Reese J.T."/>
            <person name="Elhaik E."/>
            <person name="Landan G."/>
            <person name="Graur D."/>
            <person name="Arensburger P."/>
            <person name="Atkinson P."/>
            <person name="Beeman R.W."/>
            <person name="Beidler J."/>
            <person name="Brown S.J."/>
            <person name="Demuth J.P."/>
            <person name="Drury D.W."/>
            <person name="Du Y.Z."/>
            <person name="Fujiwara H."/>
            <person name="Lorenzen M."/>
            <person name="Maselli V."/>
            <person name="Osanai M."/>
            <person name="Park Y."/>
            <person name="Robertson H.M."/>
            <person name="Tu Z."/>
            <person name="Wang J.J."/>
            <person name="Wang S."/>
            <person name="Richards S."/>
            <person name="Song H."/>
            <person name="Zhang L."/>
            <person name="Sodergren E."/>
            <person name="Werner D."/>
            <person name="Stanke M."/>
            <person name="Morgenstern B."/>
            <person name="Solovyev V."/>
            <person name="Kosarev P."/>
            <person name="Brown G."/>
            <person name="Chen H.C."/>
            <person name="Ermolaeva O."/>
            <person name="Hlavina W."/>
            <person name="Kapustin Y."/>
            <person name="Kiryutin B."/>
            <person name="Kitts P."/>
            <person name="Maglott D."/>
            <person name="Pruitt K."/>
            <person name="Sapojnikov V."/>
            <person name="Souvorov A."/>
            <person name="Mackey A.J."/>
            <person name="Waterhouse R.M."/>
            <person name="Wyder S."/>
            <person name="Zdobnov E.M."/>
            <person name="Zdobnov E.M."/>
            <person name="Wyder S."/>
            <person name="Kriventseva E.V."/>
            <person name="Kadowaki T."/>
            <person name="Bork P."/>
            <person name="Aranda M."/>
            <person name="Bao R."/>
            <person name="Beermann A."/>
            <person name="Berns N."/>
            <person name="Bolognesi R."/>
            <person name="Bonneton F."/>
            <person name="Bopp D."/>
            <person name="Brown S.J."/>
            <person name="Bucher G."/>
            <person name="Butts T."/>
            <person name="Chaumot A."/>
            <person name="Denell R.E."/>
            <person name="Ferrier D.E."/>
            <person name="Friedrich M."/>
            <person name="Gordon C.M."/>
            <person name="Jindra M."/>
            <person name="Klingler M."/>
            <person name="Lan Q."/>
            <person name="Lattorff H.M."/>
            <person name="Laudet V."/>
            <person name="von Levetsow C."/>
            <person name="Liu Z."/>
            <person name="Lutz R."/>
            <person name="Lynch J.A."/>
            <person name="da Fonseca R.N."/>
            <person name="Posnien N."/>
            <person name="Reuter R."/>
            <person name="Roth S."/>
            <person name="Savard J."/>
            <person name="Schinko J.B."/>
            <person name="Schmitt C."/>
            <person name="Schoppmeier M."/>
            <person name="Schroder R."/>
            <person name="Shippy T.D."/>
            <person name="Simonnet F."/>
            <person name="Marques-Souza H."/>
            <person name="Tautz D."/>
            <person name="Tomoyasu Y."/>
            <person name="Trauner J."/>
            <person name="Van der Zee M."/>
            <person name="Vervoort M."/>
            <person name="Wittkopp N."/>
            <person name="Wimmer E.A."/>
            <person name="Yang X."/>
            <person name="Jones A.K."/>
            <person name="Sattelle D.B."/>
            <person name="Ebert P.R."/>
            <person name="Nelson D."/>
            <person name="Scott J.G."/>
            <person name="Beeman R.W."/>
            <person name="Muthukrishnan S."/>
            <person name="Kramer K.J."/>
            <person name="Arakane Y."/>
            <person name="Beeman R.W."/>
            <person name="Zhu Q."/>
            <person name="Hogenkamp D."/>
            <person name="Dixit R."/>
            <person name="Oppert B."/>
            <person name="Jiang H."/>
            <person name="Zou Z."/>
            <person name="Marshall J."/>
            <person name="Elpidina E."/>
            <person name="Vinokurov K."/>
            <person name="Oppert C."/>
            <person name="Zou Z."/>
            <person name="Evans J."/>
            <person name="Lu Z."/>
            <person name="Zhao P."/>
            <person name="Sumathipala N."/>
            <person name="Altincicek B."/>
            <person name="Vilcinskas A."/>
            <person name="Williams M."/>
            <person name="Hultmark D."/>
            <person name="Hetru C."/>
            <person name="Jiang H."/>
            <person name="Grimmelikhuijzen C.J."/>
            <person name="Hauser F."/>
            <person name="Cazzamali G."/>
            <person name="Williamson M."/>
            <person name="Park Y."/>
            <person name="Li B."/>
            <person name="Tanaka Y."/>
            <person name="Predel R."/>
            <person name="Neupert S."/>
            <person name="Schachtner J."/>
            <person name="Verleyen P."/>
            <person name="Raible F."/>
            <person name="Bork P."/>
            <person name="Friedrich M."/>
            <person name="Walden K.K."/>
            <person name="Robertson H.M."/>
            <person name="Angeli S."/>
            <person name="Foret S."/>
            <person name="Bucher G."/>
            <person name="Schuetz S."/>
            <person name="Maleszka R."/>
            <person name="Wimmer E.A."/>
            <person name="Beeman R.W."/>
            <person name="Lorenzen M."/>
            <person name="Tomoyasu Y."/>
            <person name="Miller S.C."/>
            <person name="Grossmann D."/>
            <person name="Bucher G."/>
        </authorList>
    </citation>
    <scope>NUCLEOTIDE SEQUENCE [LARGE SCALE GENOMIC DNA]</scope>
    <source>
        <strain evidence="25 26">Georgia GA2</strain>
    </source>
</reference>
<feature type="region of interest" description="Disordered" evidence="23">
    <location>
        <begin position="71"/>
        <end position="96"/>
    </location>
</feature>
<evidence type="ECO:0000256" key="10">
    <source>
        <dbReference type="ARBA" id="ARBA00022703"/>
    </source>
</evidence>
<feature type="region of interest" description="Disordered" evidence="23">
    <location>
        <begin position="219"/>
        <end position="277"/>
    </location>
</feature>
<feature type="compositionally biased region" description="Low complexity" evidence="23">
    <location>
        <begin position="231"/>
        <end position="262"/>
    </location>
</feature>
<comment type="subcellular location">
    <subcellularLocation>
        <location evidence="3">Cytoplasm</location>
        <location evidence="3">Cytosol</location>
    </subcellularLocation>
    <subcellularLocation>
        <location evidence="2">Nucleus</location>
    </subcellularLocation>
    <subcellularLocation>
        <location evidence="4">Secreted</location>
        <location evidence="4">Extracellular exosome</location>
    </subcellularLocation>
</comment>
<dbReference type="InterPro" id="IPR021925">
    <property type="entry name" value="BAG6"/>
</dbReference>
<dbReference type="SMART" id="SM00213">
    <property type="entry name" value="UBQ"/>
    <property type="match status" value="1"/>
</dbReference>
<dbReference type="GO" id="GO:0071818">
    <property type="term" value="C:BAT3 complex"/>
    <property type="evidence" value="ECO:0000318"/>
    <property type="project" value="GO_Central"/>
</dbReference>
<keyword evidence="10" id="KW-0053">Apoptosis</keyword>
<accession>D6WIT3</accession>
<comment type="subunit">
    <text evidence="22">Component of the BAG6/BAT3 complex, also named BAT3 complex, at least composed of BAG6, UBL4A and GET4/TRC35. Interacts with GET4; the interaction is direct and localizes BAG6 in the cytosol. Interacts with UBL4A; the interaction is direct and required for UBL4A protein stability. Interacts with AIFM1. Interacts with HSPA2. Interacts with CTCFL. Interacts with p300/EP300. Interacts (via ubiquitin-like domain) with RNF126; required for BAG6-dependent ubiquitination of proteins mislocalized to the cytosol. Interacts (via ubiquitin-like domain) with SGTA; SGTA competes with RNF126 by binding the same region of BAG6, thereby promoting deubiquitination of BAG6-target proteins and rescuing them from degradation. Interacts with ricin A chain. Interacts with VCP and AMFR; both form the VCP/p97-AMFR/gp78 complex. Interacts with SYVN1. Interacts with USP13; the interaction is direct and may mediate UBL4A deubiquitination. Interacts with ZFAND2B. Interacts with KPNA2. Interacts with UBQLN4.</text>
</comment>
<feature type="compositionally biased region" description="Polar residues" evidence="23">
    <location>
        <begin position="221"/>
        <end position="230"/>
    </location>
</feature>
<protein>
    <recommendedName>
        <fullName evidence="5">Large proline-rich protein BAG6</fullName>
    </recommendedName>
    <alternativeName>
        <fullName evidence="20">BCL2-associated athanogene 6</fullName>
    </alternativeName>
    <alternativeName>
        <fullName evidence="19">HLA-B-associated transcript 3</fullName>
    </alternativeName>
</protein>
<keyword evidence="11" id="KW-0677">Repeat</keyword>
<feature type="region of interest" description="Disordered" evidence="23">
    <location>
        <begin position="618"/>
        <end position="674"/>
    </location>
</feature>
<keyword evidence="26" id="KW-1185">Reference proteome</keyword>
<dbReference type="Pfam" id="PF00240">
    <property type="entry name" value="ubiquitin"/>
    <property type="match status" value="1"/>
</dbReference>
<dbReference type="GO" id="GO:0031593">
    <property type="term" value="F:polyubiquitin modification-dependent protein binding"/>
    <property type="evidence" value="ECO:0000318"/>
    <property type="project" value="GO_Central"/>
</dbReference>
<feature type="compositionally biased region" description="Gly residues" evidence="23">
    <location>
        <begin position="723"/>
        <end position="733"/>
    </location>
</feature>
<dbReference type="PROSITE" id="PS00299">
    <property type="entry name" value="UBIQUITIN_1"/>
    <property type="match status" value="1"/>
</dbReference>
<evidence type="ECO:0000256" key="2">
    <source>
        <dbReference type="ARBA" id="ARBA00004123"/>
    </source>
</evidence>
<dbReference type="Pfam" id="PF12057">
    <property type="entry name" value="BAG6"/>
    <property type="match status" value="1"/>
</dbReference>
<evidence type="ECO:0000256" key="17">
    <source>
        <dbReference type="ARBA" id="ARBA00023186"/>
    </source>
</evidence>
<feature type="compositionally biased region" description="Low complexity" evidence="23">
    <location>
        <begin position="391"/>
        <end position="412"/>
    </location>
</feature>
<keyword evidence="6" id="KW-0813">Transport</keyword>
<evidence type="ECO:0000256" key="6">
    <source>
        <dbReference type="ARBA" id="ARBA00022448"/>
    </source>
</evidence>
<evidence type="ECO:0000313" key="25">
    <source>
        <dbReference type="EMBL" id="EFA01091.2"/>
    </source>
</evidence>